<dbReference type="InParanoid" id="A0A1Y2FMT9"/>
<dbReference type="Gene3D" id="3.40.50.1820">
    <property type="entry name" value="alpha/beta hydrolase"/>
    <property type="match status" value="1"/>
</dbReference>
<feature type="compositionally biased region" description="Basic and acidic residues" evidence="6">
    <location>
        <begin position="457"/>
        <end position="477"/>
    </location>
</feature>
<comment type="similarity">
    <text evidence="4">Belongs to the serine esterase family.</text>
</comment>
<dbReference type="Proteomes" id="UP000193467">
    <property type="component" value="Unassembled WGS sequence"/>
</dbReference>
<feature type="region of interest" description="Disordered" evidence="6">
    <location>
        <begin position="456"/>
        <end position="477"/>
    </location>
</feature>
<keyword evidence="3 4" id="KW-0443">Lipid metabolism</keyword>
<dbReference type="FunCoup" id="A0A1Y2FMT9">
    <property type="interactions" value="12"/>
</dbReference>
<evidence type="ECO:0000256" key="5">
    <source>
        <dbReference type="PIRSR" id="PIRSR018169-1"/>
    </source>
</evidence>
<organism evidence="7 8">
    <name type="scientific">Leucosporidium creatinivorum</name>
    <dbReference type="NCBI Taxonomy" id="106004"/>
    <lineage>
        <taxon>Eukaryota</taxon>
        <taxon>Fungi</taxon>
        <taxon>Dikarya</taxon>
        <taxon>Basidiomycota</taxon>
        <taxon>Pucciniomycotina</taxon>
        <taxon>Microbotryomycetes</taxon>
        <taxon>Leucosporidiales</taxon>
        <taxon>Leucosporidium</taxon>
    </lineage>
</organism>
<dbReference type="Pfam" id="PF03403">
    <property type="entry name" value="PAF-AH_p_II"/>
    <property type="match status" value="1"/>
</dbReference>
<accession>A0A1Y2FMT9</accession>
<evidence type="ECO:0000313" key="7">
    <source>
        <dbReference type="EMBL" id="ORY85310.1"/>
    </source>
</evidence>
<evidence type="ECO:0000256" key="6">
    <source>
        <dbReference type="SAM" id="MobiDB-lite"/>
    </source>
</evidence>
<name>A0A1Y2FMT9_9BASI</name>
<dbReference type="SUPFAM" id="SSF53474">
    <property type="entry name" value="alpha/beta-Hydrolases"/>
    <property type="match status" value="1"/>
</dbReference>
<comment type="caution">
    <text evidence="7">The sequence shown here is derived from an EMBL/GenBank/DDBJ whole genome shotgun (WGS) entry which is preliminary data.</text>
</comment>
<feature type="region of interest" description="Disordered" evidence="6">
    <location>
        <begin position="117"/>
        <end position="150"/>
    </location>
</feature>
<feature type="active site" description="Charge relay system" evidence="5">
    <location>
        <position position="399"/>
    </location>
</feature>
<feature type="active site" description="Charge relay system" evidence="5">
    <location>
        <position position="325"/>
    </location>
</feature>
<evidence type="ECO:0000313" key="8">
    <source>
        <dbReference type="Proteomes" id="UP000193467"/>
    </source>
</evidence>
<keyword evidence="1 4" id="KW-0378">Hydrolase</keyword>
<dbReference type="AlphaFoldDB" id="A0A1Y2FMT9"/>
<dbReference type="GO" id="GO:0016042">
    <property type="term" value="P:lipid catabolic process"/>
    <property type="evidence" value="ECO:0007669"/>
    <property type="project" value="UniProtKB-KW"/>
</dbReference>
<evidence type="ECO:0000256" key="2">
    <source>
        <dbReference type="ARBA" id="ARBA00022963"/>
    </source>
</evidence>
<keyword evidence="2 4" id="KW-0442">Lipid degradation</keyword>
<dbReference type="PIRSF" id="PIRSF018169">
    <property type="entry name" value="PAF_acetylhydrolase"/>
    <property type="match status" value="1"/>
</dbReference>
<keyword evidence="8" id="KW-1185">Reference proteome</keyword>
<protein>
    <recommendedName>
        <fullName evidence="4">Putative phospholipase</fullName>
        <ecNumber evidence="4">3.1.1.47</ecNumber>
    </recommendedName>
</protein>
<proteinExistence type="inferred from homology"/>
<dbReference type="InterPro" id="IPR016715">
    <property type="entry name" value="PAF_acetylhydro_eukaryote"/>
</dbReference>
<dbReference type="STRING" id="106004.A0A1Y2FMT9"/>
<feature type="compositionally biased region" description="Basic and acidic residues" evidence="6">
    <location>
        <begin position="117"/>
        <end position="141"/>
    </location>
</feature>
<feature type="active site" description="Nucleophile" evidence="5">
    <location>
        <position position="300"/>
    </location>
</feature>
<evidence type="ECO:0000256" key="1">
    <source>
        <dbReference type="ARBA" id="ARBA00022801"/>
    </source>
</evidence>
<dbReference type="PANTHER" id="PTHR10272">
    <property type="entry name" value="PLATELET-ACTIVATING FACTOR ACETYLHYDROLASE"/>
    <property type="match status" value="1"/>
</dbReference>
<sequence>MGIFSKGLQPYSGPYKVATTDLEISVSPRSFGTAVLASTGEPALQLNTALFTLFYPAAAHKKGSGKQQQWLQRPLGQTSAGYARFLNKPKWLIRIAFLLLAARTKLPAEIDVPLSDRLADSKGDSSKKDAGQQEMRERSEADDVGTSSMSTLVDEQGNRFPLIIFSHGLGGSRTTYSQSCGELASLGFIVAAVEHRDGSGPISVVRLGDGKERVVNYIKPEDLRFDPPNRKLTQLEHRKEQIEMRLAEIEEVLAIVSRINDGDGATVVASNLRNLPNGERDLPFWKGRIDVKNVVMAGHSFGGATTLQALRAGPRFPFASGIALDPWLEAIPPYEPHQASPSAKPSSTPTEHLDIKVPLLAINSEAFTLWASHWKLVRDVVKGVEGASSWFLTLVGSIHLSFSDFPLIQPYLARKSGARIDPHVALASIVEASKEFLLGEGTEGKLLGQEIVPGDEEGLRPGEGYEKDGKHPMETVGDMRIHVRPE</sequence>
<evidence type="ECO:0000256" key="3">
    <source>
        <dbReference type="ARBA" id="ARBA00023098"/>
    </source>
</evidence>
<dbReference type="EC" id="3.1.1.47" evidence="4"/>
<dbReference type="InterPro" id="IPR029058">
    <property type="entry name" value="AB_hydrolase_fold"/>
</dbReference>
<reference evidence="7 8" key="1">
    <citation type="submission" date="2016-07" db="EMBL/GenBank/DDBJ databases">
        <title>Pervasive Adenine N6-methylation of Active Genes in Fungi.</title>
        <authorList>
            <consortium name="DOE Joint Genome Institute"/>
            <person name="Mondo S.J."/>
            <person name="Dannebaum R.O."/>
            <person name="Kuo R.C."/>
            <person name="Labutti K."/>
            <person name="Haridas S."/>
            <person name="Kuo A."/>
            <person name="Salamov A."/>
            <person name="Ahrendt S.R."/>
            <person name="Lipzen A."/>
            <person name="Sullivan W."/>
            <person name="Andreopoulos W.B."/>
            <person name="Clum A."/>
            <person name="Lindquist E."/>
            <person name="Daum C."/>
            <person name="Ramamoorthy G.K."/>
            <person name="Gryganskyi A."/>
            <person name="Culley D."/>
            <person name="Magnuson J.K."/>
            <person name="James T.Y."/>
            <person name="O'Malley M.A."/>
            <person name="Stajich J.E."/>
            <person name="Spatafora J.W."/>
            <person name="Visel A."/>
            <person name="Grigoriev I.V."/>
        </authorList>
    </citation>
    <scope>NUCLEOTIDE SEQUENCE [LARGE SCALE GENOMIC DNA]</scope>
    <source>
        <strain evidence="7 8">62-1032</strain>
    </source>
</reference>
<dbReference type="GO" id="GO:0003847">
    <property type="term" value="F:1-alkyl-2-acetylglycerophosphocholine esterase activity"/>
    <property type="evidence" value="ECO:0007669"/>
    <property type="project" value="UniProtKB-UniRule"/>
</dbReference>
<gene>
    <name evidence="7" type="ORF">BCR35DRAFT_277802</name>
</gene>
<dbReference type="OrthoDB" id="2363873at2759"/>
<dbReference type="PANTHER" id="PTHR10272:SF11">
    <property type="entry name" value="PHOSPHOLIPASE-RELATED"/>
    <property type="match status" value="1"/>
</dbReference>
<evidence type="ECO:0000256" key="4">
    <source>
        <dbReference type="PIRNR" id="PIRNR018169"/>
    </source>
</evidence>
<dbReference type="EMBL" id="MCGR01000016">
    <property type="protein sequence ID" value="ORY85310.1"/>
    <property type="molecule type" value="Genomic_DNA"/>
</dbReference>
<comment type="catalytic activity">
    <reaction evidence="4">
        <text>a 1-O-alkyl-2-acetyl-sn-glycero-3-phosphocholine + H2O = a 1-O-alkyl-sn-glycero-3-phosphocholine + acetate + H(+)</text>
        <dbReference type="Rhea" id="RHEA:17777"/>
        <dbReference type="ChEBI" id="CHEBI:15377"/>
        <dbReference type="ChEBI" id="CHEBI:15378"/>
        <dbReference type="ChEBI" id="CHEBI:30089"/>
        <dbReference type="ChEBI" id="CHEBI:30909"/>
        <dbReference type="ChEBI" id="CHEBI:36707"/>
        <dbReference type="EC" id="3.1.1.47"/>
    </reaction>
</comment>